<name>A0A7G9YVG2_9EURY</name>
<accession>A0A7G9YVG2</accession>
<protein>
    <submittedName>
        <fullName evidence="1">Uncharacterized protein</fullName>
    </submittedName>
</protein>
<gene>
    <name evidence="1" type="ORF">NODOFMBO_00018</name>
</gene>
<reference evidence="1" key="1">
    <citation type="submission" date="2020-06" db="EMBL/GenBank/DDBJ databases">
        <title>Unique genomic features of the anaerobic methanotrophic archaea.</title>
        <authorList>
            <person name="Chadwick G.L."/>
            <person name="Skennerton C.T."/>
            <person name="Laso-Perez R."/>
            <person name="Leu A.O."/>
            <person name="Speth D.R."/>
            <person name="Yu H."/>
            <person name="Morgan-Lang C."/>
            <person name="Hatzenpichler R."/>
            <person name="Goudeau D."/>
            <person name="Malmstrom R."/>
            <person name="Brazelton W.J."/>
            <person name="Woyke T."/>
            <person name="Hallam S.J."/>
            <person name="Tyson G.W."/>
            <person name="Wegener G."/>
            <person name="Boetius A."/>
            <person name="Orphan V."/>
        </authorList>
    </citation>
    <scope>NUCLEOTIDE SEQUENCE</scope>
</reference>
<dbReference type="AlphaFoldDB" id="A0A7G9YVG2"/>
<proteinExistence type="predicted"/>
<dbReference type="EMBL" id="MT631498">
    <property type="protein sequence ID" value="QNO51996.1"/>
    <property type="molecule type" value="Genomic_DNA"/>
</dbReference>
<organism evidence="1">
    <name type="scientific">Candidatus Methanophagaceae archaeon ANME-1 ERB6</name>
    <dbReference type="NCBI Taxonomy" id="2759912"/>
    <lineage>
        <taxon>Archaea</taxon>
        <taxon>Methanobacteriati</taxon>
        <taxon>Methanobacteriota</taxon>
        <taxon>Stenosarchaea group</taxon>
        <taxon>Methanomicrobia</taxon>
        <taxon>Candidatus Methanophagales</taxon>
        <taxon>Candidatus Methanophagaceae</taxon>
    </lineage>
</organism>
<sequence>MIGTKRESKKMGDMKDLHMKDLHMKDLSKYSEWLDEDILSIFTKIAEYLIEKHSFYDVTLRHKKLNEKESFDYEVKIRTHGLDVSKVPSTLQKNRIIEDAGIAMGLLFTQLLRPFKFFNVLKIGEGYDYFYISDDNNEEEKLEMTATEVPNEGTNRLNSKIRKFSDKFPGSSGYISVSCFPDRLQIYWGHKNDESG</sequence>
<evidence type="ECO:0000313" key="1">
    <source>
        <dbReference type="EMBL" id="QNO51996.1"/>
    </source>
</evidence>